<dbReference type="EMBL" id="ML977325">
    <property type="protein sequence ID" value="KAF2114507.1"/>
    <property type="molecule type" value="Genomic_DNA"/>
</dbReference>
<reference evidence="4" key="1">
    <citation type="journal article" date="2020" name="Stud. Mycol.">
        <title>101 Dothideomycetes genomes: a test case for predicting lifestyles and emergence of pathogens.</title>
        <authorList>
            <person name="Haridas S."/>
            <person name="Albert R."/>
            <person name="Binder M."/>
            <person name="Bloem J."/>
            <person name="Labutti K."/>
            <person name="Salamov A."/>
            <person name="Andreopoulos B."/>
            <person name="Baker S."/>
            <person name="Barry K."/>
            <person name="Bills G."/>
            <person name="Bluhm B."/>
            <person name="Cannon C."/>
            <person name="Castanera R."/>
            <person name="Culley D."/>
            <person name="Daum C."/>
            <person name="Ezra D."/>
            <person name="Gonzalez J."/>
            <person name="Henrissat B."/>
            <person name="Kuo A."/>
            <person name="Liang C."/>
            <person name="Lipzen A."/>
            <person name="Lutzoni F."/>
            <person name="Magnuson J."/>
            <person name="Mondo S."/>
            <person name="Nolan M."/>
            <person name="Ohm R."/>
            <person name="Pangilinan J."/>
            <person name="Park H.-J."/>
            <person name="Ramirez L."/>
            <person name="Alfaro M."/>
            <person name="Sun H."/>
            <person name="Tritt A."/>
            <person name="Yoshinaga Y."/>
            <person name="Zwiers L.-H."/>
            <person name="Turgeon B."/>
            <person name="Goodwin S."/>
            <person name="Spatafora J."/>
            <person name="Crous P."/>
            <person name="Grigoriev I."/>
        </authorList>
    </citation>
    <scope>NUCLEOTIDE SEQUENCE</scope>
    <source>
        <strain evidence="4">CBS 627.86</strain>
    </source>
</reference>
<protein>
    <submittedName>
        <fullName evidence="4">Putative Zn(II)2Cys6 transcription factor-like protein</fullName>
    </submittedName>
</protein>
<feature type="domain" description="Xylanolytic transcriptional activator regulatory" evidence="3">
    <location>
        <begin position="304"/>
        <end position="382"/>
    </location>
</feature>
<dbReference type="InterPro" id="IPR036864">
    <property type="entry name" value="Zn2-C6_fun-type_DNA-bd_sf"/>
</dbReference>
<dbReference type="AlphaFoldDB" id="A0A6A5Z6T7"/>
<dbReference type="OrthoDB" id="39175at2759"/>
<feature type="compositionally biased region" description="Polar residues" evidence="2">
    <location>
        <begin position="51"/>
        <end position="64"/>
    </location>
</feature>
<name>A0A6A5Z6T7_9PLEO</name>
<dbReference type="GO" id="GO:0006351">
    <property type="term" value="P:DNA-templated transcription"/>
    <property type="evidence" value="ECO:0007669"/>
    <property type="project" value="InterPro"/>
</dbReference>
<keyword evidence="5" id="KW-1185">Reference proteome</keyword>
<evidence type="ECO:0000256" key="2">
    <source>
        <dbReference type="SAM" id="MobiDB-lite"/>
    </source>
</evidence>
<gene>
    <name evidence="4" type="ORF">BDV96DRAFT_494954</name>
</gene>
<evidence type="ECO:0000256" key="1">
    <source>
        <dbReference type="ARBA" id="ARBA00023242"/>
    </source>
</evidence>
<dbReference type="InterPro" id="IPR007219">
    <property type="entry name" value="XnlR_reg_dom"/>
</dbReference>
<evidence type="ECO:0000259" key="3">
    <source>
        <dbReference type="SMART" id="SM00906"/>
    </source>
</evidence>
<dbReference type="GO" id="GO:0008270">
    <property type="term" value="F:zinc ion binding"/>
    <property type="evidence" value="ECO:0007669"/>
    <property type="project" value="InterPro"/>
</dbReference>
<feature type="compositionally biased region" description="Basic residues" evidence="2">
    <location>
        <begin position="25"/>
        <end position="34"/>
    </location>
</feature>
<dbReference type="InterPro" id="IPR050987">
    <property type="entry name" value="AtrR-like"/>
</dbReference>
<organism evidence="4 5">
    <name type="scientific">Lophiotrema nucula</name>
    <dbReference type="NCBI Taxonomy" id="690887"/>
    <lineage>
        <taxon>Eukaryota</taxon>
        <taxon>Fungi</taxon>
        <taxon>Dikarya</taxon>
        <taxon>Ascomycota</taxon>
        <taxon>Pezizomycotina</taxon>
        <taxon>Dothideomycetes</taxon>
        <taxon>Pleosporomycetidae</taxon>
        <taxon>Pleosporales</taxon>
        <taxon>Lophiotremataceae</taxon>
        <taxon>Lophiotrema</taxon>
    </lineage>
</organism>
<dbReference type="Proteomes" id="UP000799770">
    <property type="component" value="Unassembled WGS sequence"/>
</dbReference>
<dbReference type="PANTHER" id="PTHR46910:SF5">
    <property type="entry name" value="ZN(II)2CYS6 TRANSCRIPTION FACTOR (EUROFUNG)"/>
    <property type="match status" value="1"/>
</dbReference>
<dbReference type="PANTHER" id="PTHR46910">
    <property type="entry name" value="TRANSCRIPTION FACTOR PDR1"/>
    <property type="match status" value="1"/>
</dbReference>
<dbReference type="GO" id="GO:0003677">
    <property type="term" value="F:DNA binding"/>
    <property type="evidence" value="ECO:0007669"/>
    <property type="project" value="InterPro"/>
</dbReference>
<feature type="region of interest" description="Disordered" evidence="2">
    <location>
        <begin position="24"/>
        <end position="114"/>
    </location>
</feature>
<evidence type="ECO:0000313" key="5">
    <source>
        <dbReference type="Proteomes" id="UP000799770"/>
    </source>
</evidence>
<accession>A0A6A5Z6T7</accession>
<proteinExistence type="predicted"/>
<dbReference type="Gene3D" id="4.10.240.10">
    <property type="entry name" value="Zn(2)-C6 fungal-type DNA-binding domain"/>
    <property type="match status" value="1"/>
</dbReference>
<dbReference type="GO" id="GO:0000981">
    <property type="term" value="F:DNA-binding transcription factor activity, RNA polymerase II-specific"/>
    <property type="evidence" value="ECO:0007669"/>
    <property type="project" value="InterPro"/>
</dbReference>
<dbReference type="CDD" id="cd12148">
    <property type="entry name" value="fungal_TF_MHR"/>
    <property type="match status" value="1"/>
</dbReference>
<dbReference type="SMART" id="SM00906">
    <property type="entry name" value="Fungal_trans"/>
    <property type="match status" value="1"/>
</dbReference>
<feature type="compositionally biased region" description="Polar residues" evidence="2">
    <location>
        <begin position="104"/>
        <end position="113"/>
    </location>
</feature>
<evidence type="ECO:0000313" key="4">
    <source>
        <dbReference type="EMBL" id="KAF2114507.1"/>
    </source>
</evidence>
<keyword evidence="1" id="KW-0539">Nucleus</keyword>
<sequence>MLQVKCDRQDPCKNCVANSVQCLRNRQRRTPRPKARTDDKIQALVDRLSSLEDSVLSTRPPTEGQQQDRDVSQSSSRFQHSPRESLKRKRSMDVSNEERPVPTPSSDTSQQHPVNEARSLIQKELSYNGRLSDNQRTVLETAIAFVDQISHTQSNAGRGKTLDDRVFVSTELTNDEIVHVIISAQQKEPAPGTMHFRVVDHIPPKAIERIALSLLDGAADEQTLLLYKVVVHFKAAVVFYDSHMHAPQTPAVLKHVRDRAIYHLHAALTALDGVKMMTEPSLLLLQALVAGALLMQIVGDPPACWSLIAAASRTAVALGYHDIREIRPNPTEEEEERNASLAWLIHIDRCMSMFLVRPASMPKMHVAASSLWKLDPTNPMATTFQLALEIVPVQEAWLELTLESRESSAQRSMKEEINALLTRMADIKIEKARPLYEPSPDPETALHWQVLEFHYLCTVVAVHRLSPTVAAPGEREECLRCARKALMCVKEIHRIGSEVDPLTDMYNPSLAWTILSYPLTPFFVVFCNVVGTSNARDFQLLQDVTDVILSLPKENKYGNRLYRLCVKLVELCRPLVAVENVQIPTPHAMSPDQDPTSTSVQPLECPFMDVPVMDGVMDETFAVNWSPWRDDLMWQLFQSQPSLNWLQFDASQSFTQG</sequence>